<evidence type="ECO:0008006" key="3">
    <source>
        <dbReference type="Google" id="ProtNLM"/>
    </source>
</evidence>
<gene>
    <name evidence="1" type="ORF">CBF70_10465</name>
</gene>
<sequence>MLYFGKERILTSSDGSGMKWNLLDGTADFRDAIHPYDSPIETNVKSPYGNRCFHGEKAWNYMAFPVKLIEGKTYCFSLSIRFANTAHYDMRGYDGDEVQFIKPHLFTDLSKVPVNEWLRPYAIFKAKKTTTYNMAISPADSIKADYGDYMLVEGDIPAEWNYSLKDFRKLVGGVNSPFIYRYSPELEVA</sequence>
<accession>A0A256LBY3</accession>
<reference evidence="1 2" key="2">
    <citation type="submission" date="2017-09" db="EMBL/GenBank/DDBJ databases">
        <title>Tripartite evolution among Lactobacillus johnsonii, Lactobacillus taiwanensis, Lactobacillus reuteri and their rodent host.</title>
        <authorList>
            <person name="Wang T."/>
            <person name="Knowles S."/>
            <person name="Cheng C."/>
        </authorList>
    </citation>
    <scope>NUCLEOTIDE SEQUENCE [LARGE SCALE GENOMIC DNA]</scope>
    <source>
        <strain evidence="1 2">609q</strain>
    </source>
</reference>
<dbReference type="AlphaFoldDB" id="A0A256LBY3"/>
<dbReference type="Proteomes" id="UP000215828">
    <property type="component" value="Unassembled WGS sequence"/>
</dbReference>
<protein>
    <recommendedName>
        <fullName evidence="3">Accessory Sec system protein Asp3</fullName>
    </recommendedName>
</protein>
<proteinExistence type="predicted"/>
<dbReference type="RefSeq" id="WP_094496185.1">
    <property type="nucleotide sequence ID" value="NZ_NGNW01000066.1"/>
</dbReference>
<name>A0A256LBY3_9LACO</name>
<reference evidence="1 2" key="1">
    <citation type="submission" date="2017-04" db="EMBL/GenBank/DDBJ databases">
        <authorList>
            <person name="Afonso C.L."/>
            <person name="Miller P.J."/>
            <person name="Scott M.A."/>
            <person name="Spackman E."/>
            <person name="Goraichik I."/>
            <person name="Dimitrov K.M."/>
            <person name="Suarez D.L."/>
            <person name="Swayne D.E."/>
        </authorList>
    </citation>
    <scope>NUCLEOTIDE SEQUENCE [LARGE SCALE GENOMIC DNA]</scope>
    <source>
        <strain evidence="1 2">609q</strain>
    </source>
</reference>
<dbReference type="EMBL" id="NGNX01000062">
    <property type="protein sequence ID" value="OYR90062.1"/>
    <property type="molecule type" value="Genomic_DNA"/>
</dbReference>
<comment type="caution">
    <text evidence="1">The sequence shown here is derived from an EMBL/GenBank/DDBJ whole genome shotgun (WGS) entry which is preliminary data.</text>
</comment>
<organism evidence="1 2">
    <name type="scientific">Lactobacillus taiwanensis</name>
    <dbReference type="NCBI Taxonomy" id="508451"/>
    <lineage>
        <taxon>Bacteria</taxon>
        <taxon>Bacillati</taxon>
        <taxon>Bacillota</taxon>
        <taxon>Bacilli</taxon>
        <taxon>Lactobacillales</taxon>
        <taxon>Lactobacillaceae</taxon>
        <taxon>Lactobacillus</taxon>
    </lineage>
</organism>
<evidence type="ECO:0000313" key="1">
    <source>
        <dbReference type="EMBL" id="OYR90062.1"/>
    </source>
</evidence>
<evidence type="ECO:0000313" key="2">
    <source>
        <dbReference type="Proteomes" id="UP000215828"/>
    </source>
</evidence>